<feature type="region of interest" description="Disordered" evidence="1">
    <location>
        <begin position="268"/>
        <end position="316"/>
    </location>
</feature>
<evidence type="ECO:0000313" key="4">
    <source>
        <dbReference type="Proteomes" id="UP000070133"/>
    </source>
</evidence>
<feature type="compositionally biased region" description="Polar residues" evidence="1">
    <location>
        <begin position="297"/>
        <end position="316"/>
    </location>
</feature>
<reference evidence="3 4" key="1">
    <citation type="submission" date="2015-07" db="EMBL/GenBank/DDBJ databases">
        <title>Comparative genomics of the Sigatoka disease complex on banana suggests a link between parallel evolutionary changes in Pseudocercospora fijiensis and Pseudocercospora eumusae and increased virulence on the banana host.</title>
        <authorList>
            <person name="Chang T.-C."/>
            <person name="Salvucci A."/>
            <person name="Crous P.W."/>
            <person name="Stergiopoulos I."/>
        </authorList>
    </citation>
    <scope>NUCLEOTIDE SEQUENCE [LARGE SCALE GENOMIC DNA]</scope>
    <source>
        <strain evidence="3 4">CBS 114824</strain>
    </source>
</reference>
<keyword evidence="2" id="KW-0812">Transmembrane</keyword>
<gene>
    <name evidence="3" type="ORF">AC578_6384</name>
</gene>
<protein>
    <recommendedName>
        <fullName evidence="5">Mid2 domain-containing protein</fullName>
    </recommendedName>
</protein>
<feature type="compositionally biased region" description="Low complexity" evidence="1">
    <location>
        <begin position="42"/>
        <end position="80"/>
    </location>
</feature>
<evidence type="ECO:0008006" key="5">
    <source>
        <dbReference type="Google" id="ProtNLM"/>
    </source>
</evidence>
<keyword evidence="2" id="KW-1133">Transmembrane helix</keyword>
<evidence type="ECO:0000256" key="2">
    <source>
        <dbReference type="SAM" id="Phobius"/>
    </source>
</evidence>
<dbReference type="AlphaFoldDB" id="A0A139H0Z8"/>
<evidence type="ECO:0000313" key="3">
    <source>
        <dbReference type="EMBL" id="KXS96069.1"/>
    </source>
</evidence>
<keyword evidence="2" id="KW-0472">Membrane</keyword>
<dbReference type="Proteomes" id="UP000070133">
    <property type="component" value="Unassembled WGS sequence"/>
</dbReference>
<evidence type="ECO:0000256" key="1">
    <source>
        <dbReference type="SAM" id="MobiDB-lite"/>
    </source>
</evidence>
<feature type="region of interest" description="Disordered" evidence="1">
    <location>
        <begin position="42"/>
        <end position="117"/>
    </location>
</feature>
<accession>A0A139H0Z8</accession>
<comment type="caution">
    <text evidence="3">The sequence shown here is derived from an EMBL/GenBank/DDBJ whole genome shotgun (WGS) entry which is preliminary data.</text>
</comment>
<proteinExistence type="predicted"/>
<feature type="transmembrane region" description="Helical" evidence="2">
    <location>
        <begin position="235"/>
        <end position="257"/>
    </location>
</feature>
<dbReference type="OrthoDB" id="5425782at2759"/>
<feature type="compositionally biased region" description="Low complexity" evidence="1">
    <location>
        <begin position="92"/>
        <end position="113"/>
    </location>
</feature>
<name>A0A139H0Z8_9PEZI</name>
<organism evidence="3 4">
    <name type="scientific">Pseudocercospora eumusae</name>
    <dbReference type="NCBI Taxonomy" id="321146"/>
    <lineage>
        <taxon>Eukaryota</taxon>
        <taxon>Fungi</taxon>
        <taxon>Dikarya</taxon>
        <taxon>Ascomycota</taxon>
        <taxon>Pezizomycotina</taxon>
        <taxon>Dothideomycetes</taxon>
        <taxon>Dothideomycetidae</taxon>
        <taxon>Mycosphaerellales</taxon>
        <taxon>Mycosphaerellaceae</taxon>
        <taxon>Pseudocercospora</taxon>
    </lineage>
</organism>
<dbReference type="EMBL" id="LFZN01000187">
    <property type="protein sequence ID" value="KXS96069.1"/>
    <property type="molecule type" value="Genomic_DNA"/>
</dbReference>
<feature type="compositionally biased region" description="Polar residues" evidence="1">
    <location>
        <begin position="81"/>
        <end position="91"/>
    </location>
</feature>
<keyword evidence="4" id="KW-1185">Reference proteome</keyword>
<sequence length="316" mass="32485">MRPQTPAVAATMFSFFAQIRADNIPDGILPKNKRQVVGTGVTTSTTMASTSNTPSSTPEPTSETSQPETTPTTSRNTQPTSDAETTPTSDQTTAAETTAPTSTVPTTIDVTTTNADGSTVTSRIATRTAVAGSDTTAIVKTTSGKSSDIVVVGSSTINRSTLSSATVITSALVASETQRSTYTSYWTSDGTAYSSLVTTEQVIASTTGYATATISPSLADGGSGGSSLSTSSKKVIGGVVGGIGGAILVGGLAVVAWRIWGKKKRQAVPQDEYMDSQNDSLRKERIASGSGLERYQQPHNAPYQNPGGSVNTASNF</sequence>